<evidence type="ECO:0000256" key="1">
    <source>
        <dbReference type="SAM" id="SignalP"/>
    </source>
</evidence>
<feature type="chain" id="PRO_5037917304" evidence="1">
    <location>
        <begin position="19"/>
        <end position="212"/>
    </location>
</feature>
<keyword evidence="2" id="KW-1185">Reference proteome</keyword>
<reference evidence="3" key="1">
    <citation type="submission" date="2022-11" db="UniProtKB">
        <authorList>
            <consortium name="WormBaseParasite"/>
        </authorList>
    </citation>
    <scope>IDENTIFICATION</scope>
</reference>
<evidence type="ECO:0000313" key="3">
    <source>
        <dbReference type="WBParaSite" id="nRc.2.0.1.t38217-RA"/>
    </source>
</evidence>
<sequence>MKLINLLLFANIVIMMRCQLPPCHRPGHKGFIFFIDSYAKPKMCIKKDLKTLVAKCCQDLDEGKQEWVPEFVLYARISNTHAYPTNYLIRGAGANEEILSTVSLRKSFICVPKTVRSAVAEGSCGASGKATSGNLVMLRSKIGVSRSSSLDGSRVVDNMGRLSNSSAISAHAEAVVGNGYAQISTGKENRFWKSMMVSKREYKWNRLCGLAM</sequence>
<accession>A0A915KHK3</accession>
<dbReference type="Proteomes" id="UP000887565">
    <property type="component" value="Unplaced"/>
</dbReference>
<dbReference type="AlphaFoldDB" id="A0A915KHK3"/>
<keyword evidence="1" id="KW-0732">Signal</keyword>
<feature type="signal peptide" evidence="1">
    <location>
        <begin position="1"/>
        <end position="18"/>
    </location>
</feature>
<organism evidence="2 3">
    <name type="scientific">Romanomermis culicivorax</name>
    <name type="common">Nematode worm</name>
    <dbReference type="NCBI Taxonomy" id="13658"/>
    <lineage>
        <taxon>Eukaryota</taxon>
        <taxon>Metazoa</taxon>
        <taxon>Ecdysozoa</taxon>
        <taxon>Nematoda</taxon>
        <taxon>Enoplea</taxon>
        <taxon>Dorylaimia</taxon>
        <taxon>Mermithida</taxon>
        <taxon>Mermithoidea</taxon>
        <taxon>Mermithidae</taxon>
        <taxon>Romanomermis</taxon>
    </lineage>
</organism>
<proteinExistence type="predicted"/>
<protein>
    <submittedName>
        <fullName evidence="3">Uncharacterized protein</fullName>
    </submittedName>
</protein>
<evidence type="ECO:0000313" key="2">
    <source>
        <dbReference type="Proteomes" id="UP000887565"/>
    </source>
</evidence>
<dbReference type="WBParaSite" id="nRc.2.0.1.t38217-RA">
    <property type="protein sequence ID" value="nRc.2.0.1.t38217-RA"/>
    <property type="gene ID" value="nRc.2.0.1.g38217"/>
</dbReference>
<name>A0A915KHK3_ROMCU</name>